<keyword evidence="1" id="KW-0812">Transmembrane</keyword>
<dbReference type="AlphaFoldDB" id="A0A8S1C9R6"/>
<protein>
    <submittedName>
        <fullName evidence="2">Uncharacterized protein</fullName>
    </submittedName>
</protein>
<evidence type="ECO:0000256" key="1">
    <source>
        <dbReference type="SAM" id="Phobius"/>
    </source>
</evidence>
<dbReference type="Proteomes" id="UP000494165">
    <property type="component" value="Unassembled WGS sequence"/>
</dbReference>
<dbReference type="EMBL" id="CADEPI010000023">
    <property type="protein sequence ID" value="CAB3366087.1"/>
    <property type="molecule type" value="Genomic_DNA"/>
</dbReference>
<proteinExistence type="predicted"/>
<evidence type="ECO:0000313" key="3">
    <source>
        <dbReference type="Proteomes" id="UP000494165"/>
    </source>
</evidence>
<keyword evidence="1" id="KW-1133">Transmembrane helix</keyword>
<keyword evidence="1" id="KW-0472">Membrane</keyword>
<sequence>MVIKGDAGAVSLLVPELALSCVLVLGVTASCFPAPRNEVSARVRAELGSSDVRQPINTRGPPPLATASCFVCGVSKEGLKRSI</sequence>
<dbReference type="PROSITE" id="PS51257">
    <property type="entry name" value="PROKAR_LIPOPROTEIN"/>
    <property type="match status" value="1"/>
</dbReference>
<reference evidence="2 3" key="1">
    <citation type="submission" date="2020-04" db="EMBL/GenBank/DDBJ databases">
        <authorList>
            <person name="Alioto T."/>
            <person name="Alioto T."/>
            <person name="Gomez Garrido J."/>
        </authorList>
    </citation>
    <scope>NUCLEOTIDE SEQUENCE [LARGE SCALE GENOMIC DNA]</scope>
</reference>
<gene>
    <name evidence="2" type="ORF">CLODIP_2_CD16248</name>
</gene>
<keyword evidence="3" id="KW-1185">Reference proteome</keyword>
<accession>A0A8S1C9R6</accession>
<organism evidence="2 3">
    <name type="scientific">Cloeon dipterum</name>
    <dbReference type="NCBI Taxonomy" id="197152"/>
    <lineage>
        <taxon>Eukaryota</taxon>
        <taxon>Metazoa</taxon>
        <taxon>Ecdysozoa</taxon>
        <taxon>Arthropoda</taxon>
        <taxon>Hexapoda</taxon>
        <taxon>Insecta</taxon>
        <taxon>Pterygota</taxon>
        <taxon>Palaeoptera</taxon>
        <taxon>Ephemeroptera</taxon>
        <taxon>Pisciforma</taxon>
        <taxon>Baetidae</taxon>
        <taxon>Cloeon</taxon>
    </lineage>
</organism>
<comment type="caution">
    <text evidence="2">The sequence shown here is derived from an EMBL/GenBank/DDBJ whole genome shotgun (WGS) entry which is preliminary data.</text>
</comment>
<feature type="transmembrane region" description="Helical" evidence="1">
    <location>
        <begin position="12"/>
        <end position="34"/>
    </location>
</feature>
<name>A0A8S1C9R6_9INSE</name>
<evidence type="ECO:0000313" key="2">
    <source>
        <dbReference type="EMBL" id="CAB3366087.1"/>
    </source>
</evidence>